<proteinExistence type="predicted"/>
<evidence type="ECO:0000313" key="2">
    <source>
        <dbReference type="Proteomes" id="UP001412067"/>
    </source>
</evidence>
<organism evidence="1 2">
    <name type="scientific">Platanthera guangdongensis</name>
    <dbReference type="NCBI Taxonomy" id="2320717"/>
    <lineage>
        <taxon>Eukaryota</taxon>
        <taxon>Viridiplantae</taxon>
        <taxon>Streptophyta</taxon>
        <taxon>Embryophyta</taxon>
        <taxon>Tracheophyta</taxon>
        <taxon>Spermatophyta</taxon>
        <taxon>Magnoliopsida</taxon>
        <taxon>Liliopsida</taxon>
        <taxon>Asparagales</taxon>
        <taxon>Orchidaceae</taxon>
        <taxon>Orchidoideae</taxon>
        <taxon>Orchideae</taxon>
        <taxon>Orchidinae</taxon>
        <taxon>Platanthera</taxon>
    </lineage>
</organism>
<gene>
    <name evidence="1" type="primary">B3GALT4</name>
    <name evidence="1" type="ORF">KSP40_PGU010665</name>
</gene>
<evidence type="ECO:0000313" key="1">
    <source>
        <dbReference type="EMBL" id="KAK8968038.1"/>
    </source>
</evidence>
<sequence length="209" mass="24389">MDVFIVNSCSSQGQFEFPMYLLRFLTTKWQLLKLLVLESSFRSPRFPVRELYSSHRWLFLSVSILISSPQEKKYDSTRKSTVYASLCFQLGILERIGVAEGGDYEFEEQRRNWRRDWSRRSFCEEYGLEEMDLSIDKTISILEMELAAAKSAQELILNGSPLSETAKSTESVKKRKYLMVVGINTAFSSRKRRDSVRTTWMPQGMILKF</sequence>
<comment type="caution">
    <text evidence="1">The sequence shown here is derived from an EMBL/GenBank/DDBJ whole genome shotgun (WGS) entry which is preliminary data.</text>
</comment>
<keyword evidence="2" id="KW-1185">Reference proteome</keyword>
<reference evidence="1 2" key="1">
    <citation type="journal article" date="2022" name="Nat. Plants">
        <title>Genomes of leafy and leafless Platanthera orchids illuminate the evolution of mycoheterotrophy.</title>
        <authorList>
            <person name="Li M.H."/>
            <person name="Liu K.W."/>
            <person name="Li Z."/>
            <person name="Lu H.C."/>
            <person name="Ye Q.L."/>
            <person name="Zhang D."/>
            <person name="Wang J.Y."/>
            <person name="Li Y.F."/>
            <person name="Zhong Z.M."/>
            <person name="Liu X."/>
            <person name="Yu X."/>
            <person name="Liu D.K."/>
            <person name="Tu X.D."/>
            <person name="Liu B."/>
            <person name="Hao Y."/>
            <person name="Liao X.Y."/>
            <person name="Jiang Y.T."/>
            <person name="Sun W.H."/>
            <person name="Chen J."/>
            <person name="Chen Y.Q."/>
            <person name="Ai Y."/>
            <person name="Zhai J.W."/>
            <person name="Wu S.S."/>
            <person name="Zhou Z."/>
            <person name="Hsiao Y.Y."/>
            <person name="Wu W.L."/>
            <person name="Chen Y.Y."/>
            <person name="Lin Y.F."/>
            <person name="Hsu J.L."/>
            <person name="Li C.Y."/>
            <person name="Wang Z.W."/>
            <person name="Zhao X."/>
            <person name="Zhong W.Y."/>
            <person name="Ma X.K."/>
            <person name="Ma L."/>
            <person name="Huang J."/>
            <person name="Chen G.Z."/>
            <person name="Huang M.Z."/>
            <person name="Huang L."/>
            <person name="Peng D.H."/>
            <person name="Luo Y.B."/>
            <person name="Zou S.Q."/>
            <person name="Chen S.P."/>
            <person name="Lan S."/>
            <person name="Tsai W.C."/>
            <person name="Van de Peer Y."/>
            <person name="Liu Z.J."/>
        </authorList>
    </citation>
    <scope>NUCLEOTIDE SEQUENCE [LARGE SCALE GENOMIC DNA]</scope>
    <source>
        <strain evidence="1">Lor288</strain>
    </source>
</reference>
<accession>A0ABR2MV28</accession>
<dbReference type="EMBL" id="JBBWWR010000004">
    <property type="protein sequence ID" value="KAK8968038.1"/>
    <property type="molecule type" value="Genomic_DNA"/>
</dbReference>
<protein>
    <submittedName>
        <fullName evidence="1">Beta-1,3-galactosyltransferase 4</fullName>
    </submittedName>
</protein>
<name>A0ABR2MV28_9ASPA</name>
<dbReference type="Proteomes" id="UP001412067">
    <property type="component" value="Unassembled WGS sequence"/>
</dbReference>